<evidence type="ECO:0000313" key="3">
    <source>
        <dbReference type="Proteomes" id="UP000722791"/>
    </source>
</evidence>
<feature type="region of interest" description="Disordered" evidence="1">
    <location>
        <begin position="352"/>
        <end position="464"/>
    </location>
</feature>
<comment type="caution">
    <text evidence="2">The sequence shown here is derived from an EMBL/GenBank/DDBJ whole genome shotgun (WGS) entry which is preliminary data.</text>
</comment>
<feature type="compositionally biased region" description="Basic and acidic residues" evidence="1">
    <location>
        <begin position="1002"/>
        <end position="1012"/>
    </location>
</feature>
<gene>
    <name evidence="2" type="ORF">Vretimale_6377</name>
</gene>
<organism evidence="2 3">
    <name type="scientific">Volvox reticuliferus</name>
    <dbReference type="NCBI Taxonomy" id="1737510"/>
    <lineage>
        <taxon>Eukaryota</taxon>
        <taxon>Viridiplantae</taxon>
        <taxon>Chlorophyta</taxon>
        <taxon>core chlorophytes</taxon>
        <taxon>Chlorophyceae</taxon>
        <taxon>CS clade</taxon>
        <taxon>Chlamydomonadales</taxon>
        <taxon>Volvocaceae</taxon>
        <taxon>Volvox</taxon>
    </lineage>
</organism>
<name>A0A8J4LM82_9CHLO</name>
<feature type="compositionally biased region" description="Pro residues" evidence="1">
    <location>
        <begin position="354"/>
        <end position="437"/>
    </location>
</feature>
<evidence type="ECO:0008006" key="4">
    <source>
        <dbReference type="Google" id="ProtNLM"/>
    </source>
</evidence>
<feature type="non-terminal residue" evidence="2">
    <location>
        <position position="1"/>
    </location>
</feature>
<feature type="region of interest" description="Disordered" evidence="1">
    <location>
        <begin position="842"/>
        <end position="864"/>
    </location>
</feature>
<feature type="compositionally biased region" description="Pro residues" evidence="1">
    <location>
        <begin position="82"/>
        <end position="166"/>
    </location>
</feature>
<protein>
    <recommendedName>
        <fullName evidence="4">WSC domain-containing protein</fullName>
    </recommendedName>
</protein>
<dbReference type="Proteomes" id="UP000722791">
    <property type="component" value="Unassembled WGS sequence"/>
</dbReference>
<proteinExistence type="predicted"/>
<feature type="compositionally biased region" description="Pro residues" evidence="1">
    <location>
        <begin position="446"/>
        <end position="463"/>
    </location>
</feature>
<accession>A0A8J4LM82</accession>
<dbReference type="PANTHER" id="PTHR48125">
    <property type="entry name" value="LP07818P1"/>
    <property type="match status" value="1"/>
</dbReference>
<feature type="compositionally biased region" description="Basic residues" evidence="1">
    <location>
        <begin position="680"/>
        <end position="689"/>
    </location>
</feature>
<dbReference type="PANTHER" id="PTHR48125:SF12">
    <property type="entry name" value="AT HOOK TRANSCRIPTION FACTOR FAMILY-RELATED"/>
    <property type="match status" value="1"/>
</dbReference>
<sequence length="1012" mass="107143">PPSPPPPSPAQPSPAPPSPPPPSPAPPSPPPPSPAPPPPSFPLSPQISPPSPSPPLPASPAPPAPSLEAPSAPRPPPRRIRSPPPSPGPSPSPPPPSRPPPSPPSPRSPPNLQPKSLSPPLPPPLLPLPPSEPAPPSNPSPLPPSAPPTPKPPPSPPAPPFPPPPAEQITPDNTLVAYGAAYCSPTSQADQWYDTLVDALPSFTFNKILSLTLYLFNQTPYDISIAAMDVTLFSNVRQRNRTFLIAGTLAGGMFQRSGSLVNTFFTLEYIDLSRGNLTSIKVCCNAANQLAGLDVTFTDGTGTRSAGCQAATQKSLNLPTYQLSLSPESWLGGLRASAGALLGALSYGIGGALPPSPPPSPPPSKPSPRRPSPPPRPPRLPPSPQSPPPPPGADLPPPPSPPSPLPPAPRPPRPPPIPPLPPSPPPPSPRPLPPQTPPIGTRLKPPSAPRPPSPPPTPLPPPITYESVEEAVTVLAEVEVPTIIENVVTPDNALTNAYAASTTILWGNSTAIAVGESGEPVISTAKYGDGRMGIFGAHRMLSECCKPVHKAGKRPALDFLIQNIANWTVSSQANSKQKSTLCVSNDIFMPLARFLVQKGAGLFRTAKQARLPKLVISPEDFANYYHSICELYVISSYEEDYNADILVSYVARGKGLIVAGPDVMPSQFYAPYAPAVPPKAPRHMQRRLRQKDAESVAPPVRQSEYGNTGGTADSGGNVKRRNLQISPTDPSALPVNKVIQRMQVLFSDVVSDPGGNLKLVASLTGSIVSNALLAAQQYLNYLLDQSTLSTAALYDVVRTVDQAQLTLDNSNYRALPDTGPFFELLDDIIRLKKAGYGLPPFQLNPPPPWPRPPAPPPISPPPSPPPLVLPQDVQFMGCYADNSSANGSSATFDTLVMPIFNPGNFTVDRCSGTAISKNLYDPSSRWGYYLAMQQGKVCRGTKNSEFLKFNYMKETDCDIPCGIYKQRCGGSTAPNMVPTAVYWIRPKTMPPPGPASAAPRLSMREGGERNAE</sequence>
<dbReference type="EMBL" id="BNCQ01000009">
    <property type="protein sequence ID" value="GIM01586.1"/>
    <property type="molecule type" value="Genomic_DNA"/>
</dbReference>
<feature type="region of interest" description="Disordered" evidence="1">
    <location>
        <begin position="680"/>
        <end position="718"/>
    </location>
</feature>
<evidence type="ECO:0000256" key="1">
    <source>
        <dbReference type="SAM" id="MobiDB-lite"/>
    </source>
</evidence>
<dbReference type="AlphaFoldDB" id="A0A8J4LM82"/>
<reference evidence="2" key="1">
    <citation type="journal article" date="2021" name="Proc. Natl. Acad. Sci. U.S.A.">
        <title>Three genomes in the algal genus Volvox reveal the fate of a haploid sex-determining region after a transition to homothallism.</title>
        <authorList>
            <person name="Yamamoto K."/>
            <person name="Hamaji T."/>
            <person name="Kawai-Toyooka H."/>
            <person name="Matsuzaki R."/>
            <person name="Takahashi F."/>
            <person name="Nishimura Y."/>
            <person name="Kawachi M."/>
            <person name="Noguchi H."/>
            <person name="Minakuchi Y."/>
            <person name="Umen J.G."/>
            <person name="Toyoda A."/>
            <person name="Nozaki H."/>
        </authorList>
    </citation>
    <scope>NUCLEOTIDE SEQUENCE</scope>
    <source>
        <strain evidence="2">NIES-3785</strain>
    </source>
</reference>
<feature type="region of interest" description="Disordered" evidence="1">
    <location>
        <begin position="988"/>
        <end position="1012"/>
    </location>
</feature>
<evidence type="ECO:0000313" key="2">
    <source>
        <dbReference type="EMBL" id="GIM01586.1"/>
    </source>
</evidence>
<feature type="compositionally biased region" description="Pro residues" evidence="1">
    <location>
        <begin position="1"/>
        <end position="65"/>
    </location>
</feature>
<feature type="region of interest" description="Disordered" evidence="1">
    <location>
        <begin position="1"/>
        <end position="171"/>
    </location>
</feature>